<evidence type="ECO:0000313" key="2">
    <source>
        <dbReference type="EMBL" id="MBW8192714.1"/>
    </source>
</evidence>
<dbReference type="PANTHER" id="PTHR34875:SF6">
    <property type="entry name" value="UPF0237 PROTEIN MJ1558"/>
    <property type="match status" value="1"/>
</dbReference>
<accession>A0ABS7EK37</accession>
<comment type="caution">
    <text evidence="2">The sequence shown here is derived from an EMBL/GenBank/DDBJ whole genome shotgun (WGS) entry which is preliminary data.</text>
</comment>
<dbReference type="InterPro" id="IPR050990">
    <property type="entry name" value="UPF0237/GcvR_regulator"/>
</dbReference>
<keyword evidence="1" id="KW-0678">Repressor</keyword>
<keyword evidence="3" id="KW-1185">Reference proteome</keyword>
<dbReference type="Pfam" id="PF13740">
    <property type="entry name" value="ACT_6"/>
    <property type="match status" value="1"/>
</dbReference>
<keyword evidence="1" id="KW-0963">Cytoplasm</keyword>
<evidence type="ECO:0000313" key="3">
    <source>
        <dbReference type="Proteomes" id="UP001166251"/>
    </source>
</evidence>
<dbReference type="RefSeq" id="WP_220105335.1">
    <property type="nucleotide sequence ID" value="NZ_JAHZSS010000027.1"/>
</dbReference>
<dbReference type="PIRSF" id="PIRSF028103">
    <property type="entry name" value="GcvR"/>
    <property type="match status" value="1"/>
</dbReference>
<dbReference type="Gene3D" id="3.30.70.260">
    <property type="match status" value="2"/>
</dbReference>
<organism evidence="2 3">
    <name type="scientific">Neiella holothuriorum</name>
    <dbReference type="NCBI Taxonomy" id="2870530"/>
    <lineage>
        <taxon>Bacteria</taxon>
        <taxon>Pseudomonadati</taxon>
        <taxon>Pseudomonadota</taxon>
        <taxon>Gammaproteobacteria</taxon>
        <taxon>Alteromonadales</taxon>
        <taxon>Echinimonadaceae</taxon>
        <taxon>Neiella</taxon>
    </lineage>
</organism>
<proteinExistence type="predicted"/>
<sequence>MKTIVISILGPDRAGIVDDISQSLMAHHGNWLGSSMSLMAGHFAGIVEANVPEAELASLQQALGQLANLTVHVADGCAEPSSTTTSLEFVVTANDRPGIVQQVSACLAQLNVNVLLLETECQPAAHFGGNLFQARIVAALPEGVDESSVWDALESLSDDLMLDKDRP</sequence>
<comment type="subcellular location">
    <subcellularLocation>
        <location evidence="1">Cytoplasm</location>
    </subcellularLocation>
</comment>
<keyword evidence="1" id="KW-0804">Transcription</keyword>
<reference evidence="2" key="1">
    <citation type="submission" date="2021-07" db="EMBL/GenBank/DDBJ databases">
        <title>Neiella marina sp. nov., isolated from the intestinal content of sea cucumber Apostichopus japonicus.</title>
        <authorList>
            <person name="Bai X."/>
        </authorList>
    </citation>
    <scope>NUCLEOTIDE SEQUENCE</scope>
    <source>
        <strain evidence="2">126</strain>
    </source>
</reference>
<dbReference type="Proteomes" id="UP001166251">
    <property type="component" value="Unassembled WGS sequence"/>
</dbReference>
<dbReference type="InterPro" id="IPR045865">
    <property type="entry name" value="ACT-like_dom_sf"/>
</dbReference>
<dbReference type="PANTHER" id="PTHR34875">
    <property type="entry name" value="UPF0237 PROTEIN MJ1558"/>
    <property type="match status" value="1"/>
</dbReference>
<name>A0ABS7EK37_9GAMM</name>
<dbReference type="CDD" id="cd04869">
    <property type="entry name" value="ACT_GcvR_2"/>
    <property type="match status" value="1"/>
</dbReference>
<protein>
    <recommendedName>
        <fullName evidence="1">Glycine cleavage system transcriptional repressor</fullName>
    </recommendedName>
</protein>
<evidence type="ECO:0000256" key="1">
    <source>
        <dbReference type="PIRNR" id="PIRNR028103"/>
    </source>
</evidence>
<gene>
    <name evidence="2" type="ORF">K0504_16880</name>
</gene>
<dbReference type="EMBL" id="JAHZSS010000027">
    <property type="protein sequence ID" value="MBW8192714.1"/>
    <property type="molecule type" value="Genomic_DNA"/>
</dbReference>
<dbReference type="InterPro" id="IPR016867">
    <property type="entry name" value="GcvR"/>
</dbReference>
<dbReference type="SUPFAM" id="SSF55021">
    <property type="entry name" value="ACT-like"/>
    <property type="match status" value="2"/>
</dbReference>